<feature type="non-terminal residue" evidence="7">
    <location>
        <position position="80"/>
    </location>
</feature>
<gene>
    <name evidence="7" type="ORF">Q604_UNBC03676G0001</name>
</gene>
<dbReference type="GO" id="GO:0009409">
    <property type="term" value="P:response to cold"/>
    <property type="evidence" value="ECO:0007669"/>
    <property type="project" value="TreeGrafter"/>
</dbReference>
<evidence type="ECO:0000256" key="1">
    <source>
        <dbReference type="ARBA" id="ARBA00012552"/>
    </source>
</evidence>
<dbReference type="AlphaFoldDB" id="W1YJ46"/>
<dbReference type="PROSITE" id="PS51192">
    <property type="entry name" value="HELICASE_ATP_BIND_1"/>
    <property type="match status" value="1"/>
</dbReference>
<dbReference type="InterPro" id="IPR050547">
    <property type="entry name" value="DEAD_box_RNA_helicases"/>
</dbReference>
<dbReference type="InterPro" id="IPR027417">
    <property type="entry name" value="P-loop_NTPase"/>
</dbReference>
<dbReference type="GO" id="GO:0033592">
    <property type="term" value="F:RNA strand annealing activity"/>
    <property type="evidence" value="ECO:0007669"/>
    <property type="project" value="TreeGrafter"/>
</dbReference>
<dbReference type="GO" id="GO:0003724">
    <property type="term" value="F:RNA helicase activity"/>
    <property type="evidence" value="ECO:0007669"/>
    <property type="project" value="UniProtKB-EC"/>
</dbReference>
<name>W1YJ46_9ZZZZ</name>
<proteinExistence type="predicted"/>
<keyword evidence="4 7" id="KW-0347">Helicase</keyword>
<feature type="non-terminal residue" evidence="7">
    <location>
        <position position="1"/>
    </location>
</feature>
<keyword evidence="2" id="KW-0547">Nucleotide-binding</keyword>
<evidence type="ECO:0000256" key="4">
    <source>
        <dbReference type="ARBA" id="ARBA00022806"/>
    </source>
</evidence>
<reference evidence="7" key="1">
    <citation type="submission" date="2013-12" db="EMBL/GenBank/DDBJ databases">
        <title>A Varibaculum cambriense genome reconstructed from a premature infant gut community with otherwise low bacterial novelty that shifts toward anaerobic metabolism during the third week of life.</title>
        <authorList>
            <person name="Brown C.T."/>
            <person name="Sharon I."/>
            <person name="Thomas B.C."/>
            <person name="Castelle C.J."/>
            <person name="Morowitz M.J."/>
            <person name="Banfield J.F."/>
        </authorList>
    </citation>
    <scope>NUCLEOTIDE SEQUENCE</scope>
</reference>
<dbReference type="GO" id="GO:0016787">
    <property type="term" value="F:hydrolase activity"/>
    <property type="evidence" value="ECO:0007669"/>
    <property type="project" value="UniProtKB-KW"/>
</dbReference>
<dbReference type="EC" id="3.6.4.13" evidence="1"/>
<sequence>AIPVLLSGRDVVGVAQTGTGKTAAFGLPLLDAVDARDGEVQALVLAPTRELALQSAEAITDMASRSRGPGVVAALQGIHR</sequence>
<dbReference type="Gene3D" id="3.40.50.300">
    <property type="entry name" value="P-loop containing nucleotide triphosphate hydrolases"/>
    <property type="match status" value="1"/>
</dbReference>
<feature type="domain" description="Helicase ATP-binding" evidence="6">
    <location>
        <begin position="2"/>
        <end position="80"/>
    </location>
</feature>
<dbReference type="EMBL" id="AZMM01003676">
    <property type="protein sequence ID" value="ETJ42361.1"/>
    <property type="molecule type" value="Genomic_DNA"/>
</dbReference>
<keyword evidence="3" id="KW-0378">Hydrolase</keyword>
<evidence type="ECO:0000259" key="6">
    <source>
        <dbReference type="PROSITE" id="PS51192"/>
    </source>
</evidence>
<evidence type="ECO:0000256" key="5">
    <source>
        <dbReference type="ARBA" id="ARBA00022840"/>
    </source>
</evidence>
<dbReference type="GO" id="GO:0005829">
    <property type="term" value="C:cytosol"/>
    <property type="evidence" value="ECO:0007669"/>
    <property type="project" value="TreeGrafter"/>
</dbReference>
<dbReference type="GO" id="GO:0005840">
    <property type="term" value="C:ribosome"/>
    <property type="evidence" value="ECO:0007669"/>
    <property type="project" value="TreeGrafter"/>
</dbReference>
<dbReference type="SUPFAM" id="SSF52540">
    <property type="entry name" value="P-loop containing nucleoside triphosphate hydrolases"/>
    <property type="match status" value="1"/>
</dbReference>
<evidence type="ECO:0000256" key="3">
    <source>
        <dbReference type="ARBA" id="ARBA00022801"/>
    </source>
</evidence>
<dbReference type="PANTHER" id="PTHR47963">
    <property type="entry name" value="DEAD-BOX ATP-DEPENDENT RNA HELICASE 47, MITOCHONDRIAL"/>
    <property type="match status" value="1"/>
</dbReference>
<dbReference type="Pfam" id="PF00270">
    <property type="entry name" value="DEAD"/>
    <property type="match status" value="1"/>
</dbReference>
<keyword evidence="5" id="KW-0067">ATP-binding</keyword>
<evidence type="ECO:0000313" key="7">
    <source>
        <dbReference type="EMBL" id="ETJ42361.1"/>
    </source>
</evidence>
<comment type="caution">
    <text evidence="7">The sequence shown here is derived from an EMBL/GenBank/DDBJ whole genome shotgun (WGS) entry which is preliminary data.</text>
</comment>
<accession>W1YJ46</accession>
<evidence type="ECO:0000256" key="2">
    <source>
        <dbReference type="ARBA" id="ARBA00022741"/>
    </source>
</evidence>
<protein>
    <recommendedName>
        <fullName evidence="1">RNA helicase</fullName>
        <ecNumber evidence="1">3.6.4.13</ecNumber>
    </recommendedName>
</protein>
<dbReference type="PANTHER" id="PTHR47963:SF8">
    <property type="entry name" value="ATP-DEPENDENT RNA HELICASE DEAD"/>
    <property type="match status" value="1"/>
</dbReference>
<dbReference type="InterPro" id="IPR014001">
    <property type="entry name" value="Helicase_ATP-bd"/>
</dbReference>
<organism evidence="7">
    <name type="scientific">human gut metagenome</name>
    <dbReference type="NCBI Taxonomy" id="408170"/>
    <lineage>
        <taxon>unclassified sequences</taxon>
        <taxon>metagenomes</taxon>
        <taxon>organismal metagenomes</taxon>
    </lineage>
</organism>
<dbReference type="GO" id="GO:0005524">
    <property type="term" value="F:ATP binding"/>
    <property type="evidence" value="ECO:0007669"/>
    <property type="project" value="UniProtKB-KW"/>
</dbReference>
<dbReference type="InterPro" id="IPR011545">
    <property type="entry name" value="DEAD/DEAH_box_helicase_dom"/>
</dbReference>